<keyword evidence="2" id="KW-1185">Reference proteome</keyword>
<evidence type="ECO:0000313" key="1">
    <source>
        <dbReference type="EMBL" id="EXB58162.1"/>
    </source>
</evidence>
<protein>
    <submittedName>
        <fullName evidence="1">Uncharacterized protein</fullName>
    </submittedName>
</protein>
<sequence length="65" mass="7356">MYKSQDYFGECSRFLCNRDDDGDGVYYVSISGFGGDLLTVDRSGKLERNDTFSSFSSFGRMGLER</sequence>
<dbReference type="Proteomes" id="UP000030645">
    <property type="component" value="Unassembled WGS sequence"/>
</dbReference>
<dbReference type="AlphaFoldDB" id="W9RL58"/>
<reference evidence="2" key="1">
    <citation type="submission" date="2013-01" db="EMBL/GenBank/DDBJ databases">
        <title>Draft Genome Sequence of a Mulberry Tree, Morus notabilis C.K. Schneid.</title>
        <authorList>
            <person name="He N."/>
            <person name="Zhao S."/>
        </authorList>
    </citation>
    <scope>NUCLEOTIDE SEQUENCE</scope>
</reference>
<accession>W9RL58</accession>
<gene>
    <name evidence="1" type="ORF">L484_026363</name>
</gene>
<proteinExistence type="predicted"/>
<dbReference type="EMBL" id="KE344356">
    <property type="protein sequence ID" value="EXB58162.1"/>
    <property type="molecule type" value="Genomic_DNA"/>
</dbReference>
<organism evidence="1 2">
    <name type="scientific">Morus notabilis</name>
    <dbReference type="NCBI Taxonomy" id="981085"/>
    <lineage>
        <taxon>Eukaryota</taxon>
        <taxon>Viridiplantae</taxon>
        <taxon>Streptophyta</taxon>
        <taxon>Embryophyta</taxon>
        <taxon>Tracheophyta</taxon>
        <taxon>Spermatophyta</taxon>
        <taxon>Magnoliopsida</taxon>
        <taxon>eudicotyledons</taxon>
        <taxon>Gunneridae</taxon>
        <taxon>Pentapetalae</taxon>
        <taxon>rosids</taxon>
        <taxon>fabids</taxon>
        <taxon>Rosales</taxon>
        <taxon>Moraceae</taxon>
        <taxon>Moreae</taxon>
        <taxon>Morus</taxon>
    </lineage>
</organism>
<evidence type="ECO:0000313" key="2">
    <source>
        <dbReference type="Proteomes" id="UP000030645"/>
    </source>
</evidence>
<name>W9RL58_9ROSA</name>